<feature type="compositionally biased region" description="Low complexity" evidence="1">
    <location>
        <begin position="187"/>
        <end position="196"/>
    </location>
</feature>
<dbReference type="Proteomes" id="UP000588098">
    <property type="component" value="Unassembled WGS sequence"/>
</dbReference>
<feature type="region of interest" description="Disordered" evidence="1">
    <location>
        <begin position="187"/>
        <end position="224"/>
    </location>
</feature>
<feature type="transmembrane region" description="Helical" evidence="2">
    <location>
        <begin position="396"/>
        <end position="413"/>
    </location>
</feature>
<dbReference type="PANTHER" id="PTHR38454:SF1">
    <property type="entry name" value="INTEGRAL MEMBRANE PROTEIN"/>
    <property type="match status" value="1"/>
</dbReference>
<proteinExistence type="predicted"/>
<reference evidence="3 4" key="1">
    <citation type="submission" date="2020-08" db="EMBL/GenBank/DDBJ databases">
        <title>Genomic Encyclopedia of Type Strains, Phase III (KMG-III): the genomes of soil and plant-associated and newly described type strains.</title>
        <authorList>
            <person name="Whitman W."/>
        </authorList>
    </citation>
    <scope>NUCLEOTIDE SEQUENCE [LARGE SCALE GENOMIC DNA]</scope>
    <source>
        <strain evidence="3 4">CECT 8305</strain>
    </source>
</reference>
<keyword evidence="2" id="KW-0472">Membrane</keyword>
<feature type="transmembrane region" description="Helical" evidence="2">
    <location>
        <begin position="451"/>
        <end position="474"/>
    </location>
</feature>
<organism evidence="3 4">
    <name type="scientific">Streptomyces zagrosensis</name>
    <dbReference type="NCBI Taxonomy" id="1042984"/>
    <lineage>
        <taxon>Bacteria</taxon>
        <taxon>Bacillati</taxon>
        <taxon>Actinomycetota</taxon>
        <taxon>Actinomycetes</taxon>
        <taxon>Kitasatosporales</taxon>
        <taxon>Streptomycetaceae</taxon>
        <taxon>Streptomyces</taxon>
    </lineage>
</organism>
<feature type="transmembrane region" description="Helical" evidence="2">
    <location>
        <begin position="39"/>
        <end position="58"/>
    </location>
</feature>
<evidence type="ECO:0000256" key="2">
    <source>
        <dbReference type="SAM" id="Phobius"/>
    </source>
</evidence>
<feature type="transmembrane region" description="Helical" evidence="2">
    <location>
        <begin position="255"/>
        <end position="275"/>
    </location>
</feature>
<feature type="transmembrane region" description="Helical" evidence="2">
    <location>
        <begin position="119"/>
        <end position="139"/>
    </location>
</feature>
<dbReference type="Pfam" id="PF09586">
    <property type="entry name" value="YfhO"/>
    <property type="match status" value="2"/>
</dbReference>
<gene>
    <name evidence="3" type="ORF">FHS42_003614</name>
</gene>
<feature type="transmembrane region" description="Helical" evidence="2">
    <location>
        <begin position="159"/>
        <end position="178"/>
    </location>
</feature>
<feature type="transmembrane region" description="Helical" evidence="2">
    <location>
        <begin position="92"/>
        <end position="112"/>
    </location>
</feature>
<comment type="caution">
    <text evidence="3">The sequence shown here is derived from an EMBL/GenBank/DDBJ whole genome shotgun (WGS) entry which is preliminary data.</text>
</comment>
<evidence type="ECO:0000313" key="4">
    <source>
        <dbReference type="Proteomes" id="UP000588098"/>
    </source>
</evidence>
<feature type="transmembrane region" description="Helical" evidence="2">
    <location>
        <begin position="371"/>
        <end position="389"/>
    </location>
</feature>
<keyword evidence="2" id="KW-1133">Transmembrane helix</keyword>
<feature type="transmembrane region" description="Helical" evidence="2">
    <location>
        <begin position="65"/>
        <end position="86"/>
    </location>
</feature>
<evidence type="ECO:0000313" key="3">
    <source>
        <dbReference type="EMBL" id="MBB5936539.1"/>
    </source>
</evidence>
<feature type="transmembrane region" description="Helical" evidence="2">
    <location>
        <begin position="334"/>
        <end position="351"/>
    </location>
</feature>
<sequence length="881" mass="94266">MNDLGNQFVPFHAHLWDLLHGKADGGLLINWQSGYGSSFLPDLGTYVASPFAVLVAFFPRDQIDLAVYVITLLKIAAAAAMMAWLLRTLRPGTWWAAGALGASYALCGWTLGNASYNPMWLDGLIALPLLCLVGEWALARRRLVLGTLLVAVVWMANFYTAYMATIGAALILITRLLISETPDTAPRAAAAPNAAREPGHHDTQQPEAGTAREPAHPPVGDTARDAAVDGVRSGASAPPPQWPAARRLLELWRPLVTLLLGMGIAAPLVSVIYAGTGEAYPGLDAEFVAEPWQEVFARLLPGVYGFNSPAIYVDTIALLLALTLPFNSAVPRRVRWGWTGLTLAVLLSFQWKPTHLAWHAFSTPNGSQFRQTFVLCALLVIAAWLCVSYAKPTWRALLGGGAVLAAIALGTRNSGLRDWWAYPITLAGVTAVALAFALLHFAEARTRHRSLLTALAAVLLIGMQVGQSAATMAVSDRKRLNHMDDYGPWGDRQRTQREVIEAVDGWPAYRTEPGREQTVGNDPMSVGGQGAQYYSSLTSDVLSRTMTALGGGYTSRGRSLQSLDNPVTDVIFSVGARVHSAPDPHQRWNPRKGEPTRVVRQDVPPLVTVRPPGKTPAYGTSAYRNQELLLGSRVYTVPTRVSARREDGATPARDRSGGYQIVGGRHARVELAATCPAGNSAFLWAPHYWGTATMRGADHKPAGFRGEYPDKRRAAMQPLGRVPAHGQVRVTLSPERGGSVPQGALGCLDTGKLRATVDRLADRAATDVSVSGASVHAQLPPRTRGTAIVAMPRIEGWQCKAGNGAARAADSYLGLVSVPLDGKATSLECTFRPPGLRMGAAAGGGALLALISLAAWRTWRVRRASHPTQGPPAAAHGVGHG</sequence>
<protein>
    <submittedName>
        <fullName evidence="3">Putative membrane protein YfhO</fullName>
    </submittedName>
</protein>
<feature type="transmembrane region" description="Helical" evidence="2">
    <location>
        <begin position="836"/>
        <end position="856"/>
    </location>
</feature>
<name>A0A7W9V086_9ACTN</name>
<dbReference type="EMBL" id="JACHJL010000008">
    <property type="protein sequence ID" value="MBB5936539.1"/>
    <property type="molecule type" value="Genomic_DNA"/>
</dbReference>
<dbReference type="InterPro" id="IPR018580">
    <property type="entry name" value="Uncharacterised_YfhO"/>
</dbReference>
<evidence type="ECO:0000256" key="1">
    <source>
        <dbReference type="SAM" id="MobiDB-lite"/>
    </source>
</evidence>
<accession>A0A7W9V086</accession>
<dbReference type="PANTHER" id="PTHR38454">
    <property type="entry name" value="INTEGRAL MEMBRANE PROTEIN-RELATED"/>
    <property type="match status" value="1"/>
</dbReference>
<keyword evidence="2" id="KW-0812">Transmembrane</keyword>
<dbReference type="AlphaFoldDB" id="A0A7W9V086"/>
<feature type="transmembrane region" description="Helical" evidence="2">
    <location>
        <begin position="295"/>
        <end position="322"/>
    </location>
</feature>
<keyword evidence="4" id="KW-1185">Reference proteome</keyword>
<feature type="transmembrane region" description="Helical" evidence="2">
    <location>
        <begin position="419"/>
        <end position="439"/>
    </location>
</feature>